<evidence type="ECO:0000313" key="2">
    <source>
        <dbReference type="Proteomes" id="UP000789396"/>
    </source>
</evidence>
<protein>
    <submittedName>
        <fullName evidence="1">13639_t:CDS:1</fullName>
    </submittedName>
</protein>
<evidence type="ECO:0000313" key="1">
    <source>
        <dbReference type="EMBL" id="CAG8823216.1"/>
    </source>
</evidence>
<proteinExistence type="predicted"/>
<sequence length="93" mass="10460">ETCNAVIYNLEIESGILEESISTITFQKINNVLNKIQTDVLIHIKDVENNIMHNINTAIAVISQTKGFARIAVPLEDSKHLNWITDLSIETLK</sequence>
<gene>
    <name evidence="1" type="ORF">RFULGI_LOCUS19825</name>
</gene>
<reference evidence="1" key="1">
    <citation type="submission" date="2021-06" db="EMBL/GenBank/DDBJ databases">
        <authorList>
            <person name="Kallberg Y."/>
            <person name="Tangrot J."/>
            <person name="Rosling A."/>
        </authorList>
    </citation>
    <scope>NUCLEOTIDE SEQUENCE</scope>
    <source>
        <strain evidence="1">IN212</strain>
    </source>
</reference>
<dbReference type="AlphaFoldDB" id="A0A9N9KDW5"/>
<dbReference type="OrthoDB" id="2020070at2759"/>
<organism evidence="1 2">
    <name type="scientific">Racocetra fulgida</name>
    <dbReference type="NCBI Taxonomy" id="60492"/>
    <lineage>
        <taxon>Eukaryota</taxon>
        <taxon>Fungi</taxon>
        <taxon>Fungi incertae sedis</taxon>
        <taxon>Mucoromycota</taxon>
        <taxon>Glomeromycotina</taxon>
        <taxon>Glomeromycetes</taxon>
        <taxon>Diversisporales</taxon>
        <taxon>Gigasporaceae</taxon>
        <taxon>Racocetra</taxon>
    </lineage>
</organism>
<feature type="non-terminal residue" evidence="1">
    <location>
        <position position="1"/>
    </location>
</feature>
<feature type="non-terminal residue" evidence="1">
    <location>
        <position position="93"/>
    </location>
</feature>
<dbReference type="EMBL" id="CAJVPZ010103419">
    <property type="protein sequence ID" value="CAG8823216.1"/>
    <property type="molecule type" value="Genomic_DNA"/>
</dbReference>
<name>A0A9N9KDW5_9GLOM</name>
<accession>A0A9N9KDW5</accession>
<dbReference type="Proteomes" id="UP000789396">
    <property type="component" value="Unassembled WGS sequence"/>
</dbReference>
<keyword evidence="2" id="KW-1185">Reference proteome</keyword>
<comment type="caution">
    <text evidence="1">The sequence shown here is derived from an EMBL/GenBank/DDBJ whole genome shotgun (WGS) entry which is preliminary data.</text>
</comment>